<keyword evidence="8 15" id="KW-0227">DNA damage</keyword>
<dbReference type="GO" id="GO:0005524">
    <property type="term" value="F:ATP binding"/>
    <property type="evidence" value="ECO:0007669"/>
    <property type="project" value="UniProtKB-KW"/>
</dbReference>
<dbReference type="NCBIfam" id="TIGR00574">
    <property type="entry name" value="dnl1"/>
    <property type="match status" value="1"/>
</dbReference>
<dbReference type="GO" id="GO:0006303">
    <property type="term" value="P:double-strand break repair via nonhomologous end joining"/>
    <property type="evidence" value="ECO:0007669"/>
    <property type="project" value="TreeGrafter"/>
</dbReference>
<gene>
    <name evidence="19" type="ORF">OCTVUL_1B019836</name>
</gene>
<evidence type="ECO:0000256" key="5">
    <source>
        <dbReference type="ARBA" id="ARBA00022723"/>
    </source>
</evidence>
<evidence type="ECO:0000256" key="12">
    <source>
        <dbReference type="ARBA" id="ARBA00023204"/>
    </source>
</evidence>
<dbReference type="SMART" id="SM00292">
    <property type="entry name" value="BRCT"/>
    <property type="match status" value="2"/>
</dbReference>
<dbReference type="EMBL" id="OX597816">
    <property type="protein sequence ID" value="CAI9720237.1"/>
    <property type="molecule type" value="Genomic_DNA"/>
</dbReference>
<dbReference type="InterPro" id="IPR001357">
    <property type="entry name" value="BRCT_dom"/>
</dbReference>
<evidence type="ECO:0000256" key="9">
    <source>
        <dbReference type="ARBA" id="ARBA00022840"/>
    </source>
</evidence>
<dbReference type="SUPFAM" id="SSF56091">
    <property type="entry name" value="DNA ligase/mRNA capping enzyme, catalytic domain"/>
    <property type="match status" value="1"/>
</dbReference>
<dbReference type="InterPro" id="IPR044125">
    <property type="entry name" value="Adenylation_DNA_ligase_IV"/>
</dbReference>
<dbReference type="InterPro" id="IPR000977">
    <property type="entry name" value="DNA_ligase_ATP-dep"/>
</dbReference>
<dbReference type="Pfam" id="PF04675">
    <property type="entry name" value="DNA_ligase_A_N"/>
    <property type="match status" value="1"/>
</dbReference>
<evidence type="ECO:0000259" key="18">
    <source>
        <dbReference type="PROSITE" id="PS50172"/>
    </source>
</evidence>
<dbReference type="SUPFAM" id="SSF117018">
    <property type="entry name" value="ATP-dependent DNA ligase DNA-binding domain"/>
    <property type="match status" value="1"/>
</dbReference>
<feature type="domain" description="ATP-dependent DNA ligase family profile" evidence="17">
    <location>
        <begin position="384"/>
        <end position="518"/>
    </location>
</feature>
<dbReference type="Gene3D" id="2.40.50.140">
    <property type="entry name" value="Nucleic acid-binding proteins"/>
    <property type="match status" value="1"/>
</dbReference>
<dbReference type="InterPro" id="IPR012309">
    <property type="entry name" value="DNA_ligase_ATP-dep_C"/>
</dbReference>
<protein>
    <recommendedName>
        <fullName evidence="15">DNA ligase</fullName>
        <ecNumber evidence="15">6.5.1.1</ecNumber>
    </recommendedName>
</protein>
<dbReference type="PANTHER" id="PTHR45997:SF1">
    <property type="entry name" value="DNA LIGASE 4"/>
    <property type="match status" value="1"/>
</dbReference>
<dbReference type="PROSITE" id="PS50172">
    <property type="entry name" value="BRCT"/>
    <property type="match status" value="2"/>
</dbReference>
<organism evidence="19 20">
    <name type="scientific">Octopus vulgaris</name>
    <name type="common">Common octopus</name>
    <dbReference type="NCBI Taxonomy" id="6645"/>
    <lineage>
        <taxon>Eukaryota</taxon>
        <taxon>Metazoa</taxon>
        <taxon>Spiralia</taxon>
        <taxon>Lophotrochozoa</taxon>
        <taxon>Mollusca</taxon>
        <taxon>Cephalopoda</taxon>
        <taxon>Coleoidea</taxon>
        <taxon>Octopodiformes</taxon>
        <taxon>Octopoda</taxon>
        <taxon>Incirrata</taxon>
        <taxon>Octopodidae</taxon>
        <taxon>Octopus</taxon>
    </lineage>
</organism>
<dbReference type="Pfam" id="PF01068">
    <property type="entry name" value="DNA_ligase_A_M"/>
    <property type="match status" value="1"/>
</dbReference>
<evidence type="ECO:0000256" key="16">
    <source>
        <dbReference type="RuleBase" id="RU004196"/>
    </source>
</evidence>
<keyword evidence="10" id="KW-0460">Magnesium</keyword>
<dbReference type="InterPro" id="IPR016059">
    <property type="entry name" value="DNA_ligase_ATP-dep_CS"/>
</dbReference>
<comment type="similarity">
    <text evidence="3 16">Belongs to the ATP-dependent DNA ligase family.</text>
</comment>
<comment type="catalytic activity">
    <reaction evidence="14 15">
        <text>ATP + (deoxyribonucleotide)n-3'-hydroxyl + 5'-phospho-(deoxyribonucleotide)m = (deoxyribonucleotide)n+m + AMP + diphosphate.</text>
        <dbReference type="EC" id="6.5.1.1"/>
    </reaction>
</comment>
<comment type="cofactor">
    <cofactor evidence="1">
        <name>Mg(2+)</name>
        <dbReference type="ChEBI" id="CHEBI:18420"/>
    </cofactor>
</comment>
<dbReference type="PROSITE" id="PS50160">
    <property type="entry name" value="DNA_LIGASE_A3"/>
    <property type="match status" value="1"/>
</dbReference>
<evidence type="ECO:0000256" key="7">
    <source>
        <dbReference type="ARBA" id="ARBA00022741"/>
    </source>
</evidence>
<keyword evidence="12 15" id="KW-0234">DNA repair</keyword>
<dbReference type="GO" id="GO:0046872">
    <property type="term" value="F:metal ion binding"/>
    <property type="evidence" value="ECO:0007669"/>
    <property type="project" value="UniProtKB-KW"/>
</dbReference>
<evidence type="ECO:0000256" key="2">
    <source>
        <dbReference type="ARBA" id="ARBA00004123"/>
    </source>
</evidence>
<dbReference type="GO" id="GO:0003677">
    <property type="term" value="F:DNA binding"/>
    <property type="evidence" value="ECO:0007669"/>
    <property type="project" value="InterPro"/>
</dbReference>
<evidence type="ECO:0000259" key="17">
    <source>
        <dbReference type="PROSITE" id="PS50160"/>
    </source>
</evidence>
<keyword evidence="7 15" id="KW-0547">Nucleotide-binding</keyword>
<evidence type="ECO:0000256" key="10">
    <source>
        <dbReference type="ARBA" id="ARBA00022842"/>
    </source>
</evidence>
<dbReference type="CDD" id="cd07903">
    <property type="entry name" value="Adenylation_DNA_ligase_IV"/>
    <property type="match status" value="1"/>
</dbReference>
<evidence type="ECO:0000313" key="19">
    <source>
        <dbReference type="EMBL" id="CAI9720237.1"/>
    </source>
</evidence>
<evidence type="ECO:0000256" key="15">
    <source>
        <dbReference type="RuleBase" id="RU000617"/>
    </source>
</evidence>
<keyword evidence="11 15" id="KW-0233">DNA recombination</keyword>
<accession>A0AA36AS35</accession>
<dbReference type="GO" id="GO:0071897">
    <property type="term" value="P:DNA biosynthetic process"/>
    <property type="evidence" value="ECO:0007669"/>
    <property type="project" value="InterPro"/>
</dbReference>
<keyword evidence="5" id="KW-0479">Metal-binding</keyword>
<dbReference type="GO" id="GO:0006297">
    <property type="term" value="P:nucleotide-excision repair, DNA gap filling"/>
    <property type="evidence" value="ECO:0007669"/>
    <property type="project" value="TreeGrafter"/>
</dbReference>
<feature type="domain" description="BRCT" evidence="18">
    <location>
        <begin position="834"/>
        <end position="937"/>
    </location>
</feature>
<dbReference type="SUPFAM" id="SSF52113">
    <property type="entry name" value="BRCT domain"/>
    <property type="match status" value="2"/>
</dbReference>
<dbReference type="Gene3D" id="3.30.470.30">
    <property type="entry name" value="DNA ligase/mRNA capping enzyme"/>
    <property type="match status" value="1"/>
</dbReference>
<evidence type="ECO:0000256" key="14">
    <source>
        <dbReference type="ARBA" id="ARBA00034003"/>
    </source>
</evidence>
<dbReference type="FunFam" id="2.40.50.140:FF:000150">
    <property type="entry name" value="DNA ligase"/>
    <property type="match status" value="1"/>
</dbReference>
<keyword evidence="4 15" id="KW-0436">Ligase</keyword>
<reference evidence="19" key="1">
    <citation type="submission" date="2023-08" db="EMBL/GenBank/DDBJ databases">
        <authorList>
            <person name="Alioto T."/>
            <person name="Alioto T."/>
            <person name="Gomez Garrido J."/>
        </authorList>
    </citation>
    <scope>NUCLEOTIDE SEQUENCE</scope>
</reference>
<comment type="subcellular location">
    <subcellularLocation>
        <location evidence="2">Nucleus</location>
    </subcellularLocation>
</comment>
<feature type="domain" description="BRCT" evidence="18">
    <location>
        <begin position="684"/>
        <end position="773"/>
    </location>
</feature>
<keyword evidence="13" id="KW-0539">Nucleus</keyword>
<dbReference type="CDD" id="cd17722">
    <property type="entry name" value="BRCT_DNA_ligase_IV_rpt1"/>
    <property type="match status" value="1"/>
</dbReference>
<evidence type="ECO:0000256" key="3">
    <source>
        <dbReference type="ARBA" id="ARBA00007572"/>
    </source>
</evidence>
<keyword evidence="20" id="KW-1185">Reference proteome</keyword>
<dbReference type="InterPro" id="IPR036599">
    <property type="entry name" value="DNA_ligase_N_sf"/>
</dbReference>
<dbReference type="Gene3D" id="3.40.50.10190">
    <property type="entry name" value="BRCT domain"/>
    <property type="match status" value="2"/>
</dbReference>
<dbReference type="InterPro" id="IPR021536">
    <property type="entry name" value="DNA_ligase_IV_dom"/>
</dbReference>
<dbReference type="Pfam" id="PF11411">
    <property type="entry name" value="DNA_ligase_IV"/>
    <property type="match status" value="1"/>
</dbReference>
<dbReference type="Gene3D" id="1.10.3260.10">
    <property type="entry name" value="DNA ligase, ATP-dependent, N-terminal domain"/>
    <property type="match status" value="1"/>
</dbReference>
<dbReference type="PANTHER" id="PTHR45997">
    <property type="entry name" value="DNA LIGASE 4"/>
    <property type="match status" value="1"/>
</dbReference>
<dbReference type="Pfam" id="PF04679">
    <property type="entry name" value="DNA_ligase_A_C"/>
    <property type="match status" value="1"/>
</dbReference>
<dbReference type="InterPro" id="IPR036420">
    <property type="entry name" value="BRCT_dom_sf"/>
</dbReference>
<dbReference type="GO" id="GO:0005958">
    <property type="term" value="C:DNA-dependent protein kinase-DNA ligase 4 complex"/>
    <property type="evidence" value="ECO:0007669"/>
    <property type="project" value="TreeGrafter"/>
</dbReference>
<evidence type="ECO:0000256" key="6">
    <source>
        <dbReference type="ARBA" id="ARBA00022737"/>
    </source>
</evidence>
<proteinExistence type="inferred from homology"/>
<name>A0AA36AS35_OCTVU</name>
<dbReference type="GO" id="GO:0003910">
    <property type="term" value="F:DNA ligase (ATP) activity"/>
    <property type="evidence" value="ECO:0007669"/>
    <property type="project" value="UniProtKB-EC"/>
</dbReference>
<evidence type="ECO:0000256" key="11">
    <source>
        <dbReference type="ARBA" id="ARBA00023172"/>
    </source>
</evidence>
<evidence type="ECO:0000256" key="8">
    <source>
        <dbReference type="ARBA" id="ARBA00022763"/>
    </source>
</evidence>
<dbReference type="PROSITE" id="PS00697">
    <property type="entry name" value="DNA_LIGASE_A1"/>
    <property type="match status" value="1"/>
</dbReference>
<dbReference type="CDD" id="cd07968">
    <property type="entry name" value="OBF_DNA_ligase_IV"/>
    <property type="match status" value="1"/>
</dbReference>
<dbReference type="InterPro" id="IPR029710">
    <property type="entry name" value="LIG4"/>
</dbReference>
<dbReference type="Proteomes" id="UP001162480">
    <property type="component" value="Chromosome 3"/>
</dbReference>
<keyword evidence="6" id="KW-0677">Repeat</keyword>
<evidence type="ECO:0000256" key="1">
    <source>
        <dbReference type="ARBA" id="ARBA00001946"/>
    </source>
</evidence>
<dbReference type="GO" id="GO:0032807">
    <property type="term" value="C:DNA ligase IV complex"/>
    <property type="evidence" value="ECO:0007669"/>
    <property type="project" value="TreeGrafter"/>
</dbReference>
<dbReference type="EC" id="6.5.1.1" evidence="15"/>
<dbReference type="InterPro" id="IPR012308">
    <property type="entry name" value="DNA_ligase_ATP-dep_N"/>
</dbReference>
<evidence type="ECO:0000313" key="20">
    <source>
        <dbReference type="Proteomes" id="UP001162480"/>
    </source>
</evidence>
<keyword evidence="9 15" id="KW-0067">ATP-binding</keyword>
<dbReference type="SUPFAM" id="SSF50249">
    <property type="entry name" value="Nucleic acid-binding proteins"/>
    <property type="match status" value="1"/>
</dbReference>
<evidence type="ECO:0000256" key="13">
    <source>
        <dbReference type="ARBA" id="ARBA00023242"/>
    </source>
</evidence>
<dbReference type="AlphaFoldDB" id="A0AA36AS35"/>
<dbReference type="InterPro" id="IPR012310">
    <property type="entry name" value="DNA_ligase_ATP-dep_cent"/>
</dbReference>
<dbReference type="Pfam" id="PF16589">
    <property type="entry name" value="BRCT_2"/>
    <property type="match status" value="1"/>
</dbReference>
<evidence type="ECO:0000256" key="4">
    <source>
        <dbReference type="ARBA" id="ARBA00022598"/>
    </source>
</evidence>
<dbReference type="GO" id="GO:0006310">
    <property type="term" value="P:DNA recombination"/>
    <property type="evidence" value="ECO:0007669"/>
    <property type="project" value="UniProtKB-KW"/>
</dbReference>
<dbReference type="InterPro" id="IPR012340">
    <property type="entry name" value="NA-bd_OB-fold"/>
</dbReference>
<dbReference type="Pfam" id="PF00533">
    <property type="entry name" value="BRCT"/>
    <property type="match status" value="1"/>
</dbReference>
<sequence length="937" mass="107809">MWNVFHSNQDLLLDIHTQFYEINLSLNLITMDVAQTDKPVETKISDKVHFEELTGLLEKIKKAQGIEKKKQNLRLFLNQWRQKHEELHKGKKTTDSFYPVMRLLLPHLENERVAYGIKEHTFAKLLIKVLCLGKNSPDASKLLNFNTKREANNDFASVAYYVLKNRCPKNGNLSISDVNKCLDDIAVSNTSKKHDVVHETMLHLLRNMTAIEQKWLIRMVMKELKVGLSQASIFGVYHPDAEEMFNVNNNLEKVCLQLSDPNIRSHEIAISLFTPFSPMLGETAHPNKISEVLSGKPYLIETKFDGERIQLHKQNDDYSYFSRNGHNYSKTFGASAFQGTITQYIHESFLPGIHSCILDGEMLGYNSDTGEFGTKANHYDIKSADSGDYNPCFIVFDILLHNDKVLTNLPITERLPYIRETIAPISGRIQISHYKKGVSKADCIEALNKAIDDREEGIMIKDCESVYRPKARREGWFKVKPEYVDGLMDQLDLLIIGGYRGTGHRSGLMSHFLLALAKSPKDGEKPNIFHSFCKVGSGYTKNELTELNEKLYKHWKKSDENPPKSIVLAPGFKEKPSVWIEPSKSCIVQVKAAEIVSSDKFQTGCTLRFPRVEKIRDDKSWFECMTTRDLEDLKQKSGGKLSNKLDENVDDTTPVKKKRTVAPKVEKKGVMERFKPSDTSHVKMVHNIFDQKDICVANGPKLWDKAKLEKHVVQYGGQIVQNPDSQTYCVLADKKTYQVNHYIKSNIYNIINVSWFLDCIENKKLLPWTPKNIIHATKATIAKIREDFDEYGDNYTYHSTYQDLKDVFSTMQLPKCLSPEEIAEIEDEYFPMESPYGLFRLCKVYVDNKLDPNDDNYLQHSPLTLLAMEMRYFGATVLPVLDNSVSHLIMDKNHLERLDMFKYKRCQSEKKFHILNSEWVKECIREGCLCPEKLFLL</sequence>